<reference evidence="1 2" key="1">
    <citation type="submission" date="2024-01" db="EMBL/GenBank/DDBJ databases">
        <title>The genomes of 5 underutilized Papilionoideae crops provide insights into root nodulation and disease resistanc.</title>
        <authorList>
            <person name="Jiang F."/>
        </authorList>
    </citation>
    <scope>NUCLEOTIDE SEQUENCE [LARGE SCALE GENOMIC DNA]</scope>
    <source>
        <strain evidence="1">DUOXIRENSHENG_FW03</strain>
        <tissue evidence="1">Leaves</tissue>
    </source>
</reference>
<keyword evidence="2" id="KW-1185">Reference proteome</keyword>
<evidence type="ECO:0000313" key="2">
    <source>
        <dbReference type="Proteomes" id="UP001386955"/>
    </source>
</evidence>
<sequence length="126" mass="14049">MHEMAPTQNLHHLPIGGFSLPQLCGQLVLPNSIPYNLEPFNGYYVHGPNYMHQVHQPQNIHHPIGGFLVPQPCEQPVLSNSNLHNLEGFARDYKASIWISFTTEKDRRGSISRNGHDIAPTSASCA</sequence>
<comment type="caution">
    <text evidence="1">The sequence shown here is derived from an EMBL/GenBank/DDBJ whole genome shotgun (WGS) entry which is preliminary data.</text>
</comment>
<proteinExistence type="predicted"/>
<protein>
    <submittedName>
        <fullName evidence="1">Uncharacterized protein</fullName>
    </submittedName>
</protein>
<accession>A0AAN9S831</accession>
<dbReference type="AlphaFoldDB" id="A0AAN9S831"/>
<name>A0AAN9S831_PSOTE</name>
<dbReference type="EMBL" id="JAYMYS010000006">
    <property type="protein sequence ID" value="KAK7390515.1"/>
    <property type="molecule type" value="Genomic_DNA"/>
</dbReference>
<evidence type="ECO:0000313" key="1">
    <source>
        <dbReference type="EMBL" id="KAK7390515.1"/>
    </source>
</evidence>
<dbReference type="Proteomes" id="UP001386955">
    <property type="component" value="Unassembled WGS sequence"/>
</dbReference>
<organism evidence="1 2">
    <name type="scientific">Psophocarpus tetragonolobus</name>
    <name type="common">Winged bean</name>
    <name type="synonym">Dolichos tetragonolobus</name>
    <dbReference type="NCBI Taxonomy" id="3891"/>
    <lineage>
        <taxon>Eukaryota</taxon>
        <taxon>Viridiplantae</taxon>
        <taxon>Streptophyta</taxon>
        <taxon>Embryophyta</taxon>
        <taxon>Tracheophyta</taxon>
        <taxon>Spermatophyta</taxon>
        <taxon>Magnoliopsida</taxon>
        <taxon>eudicotyledons</taxon>
        <taxon>Gunneridae</taxon>
        <taxon>Pentapetalae</taxon>
        <taxon>rosids</taxon>
        <taxon>fabids</taxon>
        <taxon>Fabales</taxon>
        <taxon>Fabaceae</taxon>
        <taxon>Papilionoideae</taxon>
        <taxon>50 kb inversion clade</taxon>
        <taxon>NPAAA clade</taxon>
        <taxon>indigoferoid/millettioid clade</taxon>
        <taxon>Phaseoleae</taxon>
        <taxon>Psophocarpus</taxon>
    </lineage>
</organism>
<gene>
    <name evidence="1" type="ORF">VNO78_25823</name>
</gene>